<reference evidence="2" key="1">
    <citation type="journal article" date="2022" name="Proc. Natl. Acad. Sci. U.S.A.">
        <title>Life cycle and functional genomics of the unicellular red alga Galdieria for elucidating algal and plant evolution and industrial use.</title>
        <authorList>
            <person name="Hirooka S."/>
            <person name="Itabashi T."/>
            <person name="Ichinose T.M."/>
            <person name="Onuma R."/>
            <person name="Fujiwara T."/>
            <person name="Yamashita S."/>
            <person name="Jong L.W."/>
            <person name="Tomita R."/>
            <person name="Iwane A.H."/>
            <person name="Miyagishima S.Y."/>
        </authorList>
    </citation>
    <scope>NUCLEOTIDE SEQUENCE</scope>
    <source>
        <strain evidence="2">NBRC 102759</strain>
    </source>
</reference>
<dbReference type="EMBL" id="BQMJ01000035">
    <property type="protein sequence ID" value="GJQ12602.1"/>
    <property type="molecule type" value="Genomic_DNA"/>
</dbReference>
<feature type="domain" description="Methyltransferase type 12" evidence="1">
    <location>
        <begin position="113"/>
        <end position="212"/>
    </location>
</feature>
<evidence type="ECO:0000259" key="1">
    <source>
        <dbReference type="Pfam" id="PF08242"/>
    </source>
</evidence>
<dbReference type="InterPro" id="IPR029063">
    <property type="entry name" value="SAM-dependent_MTases_sf"/>
</dbReference>
<dbReference type="PANTHER" id="PTHR43464:SF91">
    <property type="entry name" value="SLL0487 PROTEIN"/>
    <property type="match status" value="1"/>
</dbReference>
<evidence type="ECO:0000313" key="3">
    <source>
        <dbReference type="Proteomes" id="UP001061958"/>
    </source>
</evidence>
<organism evidence="2 3">
    <name type="scientific">Galdieria partita</name>
    <dbReference type="NCBI Taxonomy" id="83374"/>
    <lineage>
        <taxon>Eukaryota</taxon>
        <taxon>Rhodophyta</taxon>
        <taxon>Bangiophyceae</taxon>
        <taxon>Galdieriales</taxon>
        <taxon>Galdieriaceae</taxon>
        <taxon>Galdieria</taxon>
    </lineage>
</organism>
<accession>A0A9C7PZ82</accession>
<dbReference type="AlphaFoldDB" id="A0A9C7PZ82"/>
<comment type="caution">
    <text evidence="2">The sequence shown here is derived from an EMBL/GenBank/DDBJ whole genome shotgun (WGS) entry which is preliminary data.</text>
</comment>
<dbReference type="Proteomes" id="UP001061958">
    <property type="component" value="Unassembled WGS sequence"/>
</dbReference>
<dbReference type="OrthoDB" id="66144at2759"/>
<dbReference type="GO" id="GO:0008168">
    <property type="term" value="F:methyltransferase activity"/>
    <property type="evidence" value="ECO:0007669"/>
    <property type="project" value="TreeGrafter"/>
</dbReference>
<name>A0A9C7PZ82_9RHOD</name>
<dbReference type="SUPFAM" id="SSF53335">
    <property type="entry name" value="S-adenosyl-L-methionine-dependent methyltransferases"/>
    <property type="match status" value="1"/>
</dbReference>
<dbReference type="PANTHER" id="PTHR43464">
    <property type="entry name" value="METHYLTRANSFERASE"/>
    <property type="match status" value="1"/>
</dbReference>
<dbReference type="Pfam" id="PF08242">
    <property type="entry name" value="Methyltransf_12"/>
    <property type="match status" value="1"/>
</dbReference>
<keyword evidence="3" id="KW-1185">Reference proteome</keyword>
<gene>
    <name evidence="2" type="ORF">GpartN1_g4393.t1</name>
</gene>
<dbReference type="InterPro" id="IPR013217">
    <property type="entry name" value="Methyltransf_12"/>
</dbReference>
<dbReference type="CDD" id="cd02440">
    <property type="entry name" value="AdoMet_MTases"/>
    <property type="match status" value="1"/>
</dbReference>
<dbReference type="Gene3D" id="3.40.50.150">
    <property type="entry name" value="Vaccinia Virus protein VP39"/>
    <property type="match status" value="1"/>
</dbReference>
<reference evidence="2" key="2">
    <citation type="submission" date="2022-01" db="EMBL/GenBank/DDBJ databases">
        <authorList>
            <person name="Hirooka S."/>
            <person name="Miyagishima S.Y."/>
        </authorList>
    </citation>
    <scope>NUCLEOTIDE SEQUENCE</scope>
    <source>
        <strain evidence="2">NBRC 102759</strain>
    </source>
</reference>
<protein>
    <recommendedName>
        <fullName evidence="1">Methyltransferase type 12 domain-containing protein</fullName>
    </recommendedName>
</protein>
<proteinExistence type="predicted"/>
<evidence type="ECO:0000313" key="2">
    <source>
        <dbReference type="EMBL" id="GJQ12602.1"/>
    </source>
</evidence>
<sequence>MIRRKFAFGWDQLKPPSRLSYDSHKTNCPIPRNFYRNNQNHNKVRFIVCCCETEGRANQQITEKVSSLYNHFPYPPDPILDLPPLGYNWRWDYTTAFAFCSRRKPATSNIRILDAGCGTGCSTEYLVHLNQDAHVIGMDISEKALAVAAERLSKSVPQAKSRYRFIQKSLFDLDDSIGTFDLINCVGVIHHTSDPIMALKKLALRLKPDGILHLFVYGKYGRWEISLMQQAIRLLLGHGNENWKEGVLVGRKLFSVLPEGNRIRKREEERWSRDNHQDATFADMYIHPQEVDFTIDSLFHMIDSANLQFLGFTNPELFDIWRLVGKQEDILVSKISLLSERERYRLVELLDPDNMTHFEMFLSRKSFTKFSWTDRLLKSAKIQISSCLQGWPSQHLLDKDYRPITLTMPEYHFMHSAWIWYQEKGSFPTVNDILKHNHLQREDILSLADRVLILLEPQDDDVS</sequence>